<evidence type="ECO:0000313" key="1">
    <source>
        <dbReference type="Proteomes" id="UP000887576"/>
    </source>
</evidence>
<sequence length="256" mass="28403">MLAVILLALLAASSAEDRIYNGKEAEPDLDNVVYVVTRYHDLSGSSSCTGTVISEHYILTAAHCVPPSTKSVGIYTRDNHRSLIKSSYAPFYQSYLWIVHPDYKNIEGDDIALIRVPTPMTIPPVPLAANYSHPKDDWLRSAGYDEKDCFNASYLEERPHLNVICLGKSNSTLLPGDSGGPTFAQGKDGRFYQVGISSYIRSDLSGDIFWPLALEQPFTFLSAVTDVSYYCPWIEETTGGEVKCQTFEPTKIVPKF</sequence>
<name>A0AC34R8J0_9BILA</name>
<reference evidence="2" key="1">
    <citation type="submission" date="2022-11" db="UniProtKB">
        <authorList>
            <consortium name="WormBaseParasite"/>
        </authorList>
    </citation>
    <scope>IDENTIFICATION</scope>
</reference>
<accession>A0AC34R8J0</accession>
<evidence type="ECO:0000313" key="2">
    <source>
        <dbReference type="WBParaSite" id="JU765_v2.g4384.t2"/>
    </source>
</evidence>
<dbReference type="Proteomes" id="UP000887576">
    <property type="component" value="Unplaced"/>
</dbReference>
<organism evidence="1 2">
    <name type="scientific">Panagrolaimus sp. JU765</name>
    <dbReference type="NCBI Taxonomy" id="591449"/>
    <lineage>
        <taxon>Eukaryota</taxon>
        <taxon>Metazoa</taxon>
        <taxon>Ecdysozoa</taxon>
        <taxon>Nematoda</taxon>
        <taxon>Chromadorea</taxon>
        <taxon>Rhabditida</taxon>
        <taxon>Tylenchina</taxon>
        <taxon>Panagrolaimomorpha</taxon>
        <taxon>Panagrolaimoidea</taxon>
        <taxon>Panagrolaimidae</taxon>
        <taxon>Panagrolaimus</taxon>
    </lineage>
</organism>
<proteinExistence type="predicted"/>
<protein>
    <submittedName>
        <fullName evidence="2">Peptidase S1 domain-containing protein</fullName>
    </submittedName>
</protein>
<dbReference type="WBParaSite" id="JU765_v2.g4384.t2">
    <property type="protein sequence ID" value="JU765_v2.g4384.t2"/>
    <property type="gene ID" value="JU765_v2.g4384"/>
</dbReference>